<proteinExistence type="predicted"/>
<dbReference type="Proteomes" id="UP001603857">
    <property type="component" value="Unassembled WGS sequence"/>
</dbReference>
<comment type="caution">
    <text evidence="1">The sequence shown here is derived from an EMBL/GenBank/DDBJ whole genome shotgun (WGS) entry which is preliminary data.</text>
</comment>
<gene>
    <name evidence="1" type="ORF">Fmac_021625</name>
</gene>
<sequence length="76" mass="8883">MLSQVKRFRNVVDEALIEKESVGKLFEDERKKVDKLELAVAGTKEVVAKTESELRKVRTETDKLFQKEKLLSYDIR</sequence>
<protein>
    <submittedName>
        <fullName evidence="1">Uncharacterized protein</fullName>
    </submittedName>
</protein>
<evidence type="ECO:0000313" key="1">
    <source>
        <dbReference type="EMBL" id="KAL2328198.1"/>
    </source>
</evidence>
<dbReference type="AlphaFoldDB" id="A0ABD1LXE8"/>
<keyword evidence="2" id="KW-1185">Reference proteome</keyword>
<reference evidence="1 2" key="1">
    <citation type="submission" date="2024-08" db="EMBL/GenBank/DDBJ databases">
        <title>Insights into the chromosomal genome structure of Flemingia macrophylla.</title>
        <authorList>
            <person name="Ding Y."/>
            <person name="Zhao Y."/>
            <person name="Bi W."/>
            <person name="Wu M."/>
            <person name="Zhao G."/>
            <person name="Gong Y."/>
            <person name="Li W."/>
            <person name="Zhang P."/>
        </authorList>
    </citation>
    <scope>NUCLEOTIDE SEQUENCE [LARGE SCALE GENOMIC DNA]</scope>
    <source>
        <strain evidence="1">DYQJB</strain>
        <tissue evidence="1">Leaf</tissue>
    </source>
</reference>
<organism evidence="1 2">
    <name type="scientific">Flemingia macrophylla</name>
    <dbReference type="NCBI Taxonomy" id="520843"/>
    <lineage>
        <taxon>Eukaryota</taxon>
        <taxon>Viridiplantae</taxon>
        <taxon>Streptophyta</taxon>
        <taxon>Embryophyta</taxon>
        <taxon>Tracheophyta</taxon>
        <taxon>Spermatophyta</taxon>
        <taxon>Magnoliopsida</taxon>
        <taxon>eudicotyledons</taxon>
        <taxon>Gunneridae</taxon>
        <taxon>Pentapetalae</taxon>
        <taxon>rosids</taxon>
        <taxon>fabids</taxon>
        <taxon>Fabales</taxon>
        <taxon>Fabaceae</taxon>
        <taxon>Papilionoideae</taxon>
        <taxon>50 kb inversion clade</taxon>
        <taxon>NPAAA clade</taxon>
        <taxon>indigoferoid/millettioid clade</taxon>
        <taxon>Phaseoleae</taxon>
        <taxon>Flemingia</taxon>
    </lineage>
</organism>
<name>A0ABD1LXE8_9FABA</name>
<dbReference type="EMBL" id="JBGMDY010000007">
    <property type="protein sequence ID" value="KAL2328198.1"/>
    <property type="molecule type" value="Genomic_DNA"/>
</dbReference>
<accession>A0ABD1LXE8</accession>
<evidence type="ECO:0000313" key="2">
    <source>
        <dbReference type="Proteomes" id="UP001603857"/>
    </source>
</evidence>